<organism evidence="11 12">
    <name type="scientific">Vagococcus acidifermentans</name>
    <dbReference type="NCBI Taxonomy" id="564710"/>
    <lineage>
        <taxon>Bacteria</taxon>
        <taxon>Bacillati</taxon>
        <taxon>Bacillota</taxon>
        <taxon>Bacilli</taxon>
        <taxon>Lactobacillales</taxon>
        <taxon>Enterococcaceae</taxon>
        <taxon>Vagococcus</taxon>
    </lineage>
</organism>
<dbReference type="PANTHER" id="PTHR43117">
    <property type="entry name" value="OSMOPROTECTANT IMPORT ATP-BINDING PROTEIN OSMV"/>
    <property type="match status" value="1"/>
</dbReference>
<evidence type="ECO:0000256" key="8">
    <source>
        <dbReference type="RuleBase" id="RU369116"/>
    </source>
</evidence>
<feature type="domain" description="CBS" evidence="10">
    <location>
        <begin position="315"/>
        <end position="373"/>
    </location>
</feature>
<evidence type="ECO:0000256" key="1">
    <source>
        <dbReference type="ARBA" id="ARBA00005417"/>
    </source>
</evidence>
<keyword evidence="8" id="KW-0472">Membrane</keyword>
<keyword evidence="6 7" id="KW-0129">CBS domain</keyword>
<comment type="subunit">
    <text evidence="8">The complex is probably composed of two ATP-binding proteins, two transmembrane proteins and a solute-binding protein.</text>
</comment>
<dbReference type="RefSeq" id="WP_126813338.1">
    <property type="nucleotide sequence ID" value="NZ_NGKC01000005.1"/>
</dbReference>
<name>A0A430AWQ6_9ENTE</name>
<dbReference type="CDD" id="cd03295">
    <property type="entry name" value="ABC_OpuCA_Osmoprotection"/>
    <property type="match status" value="1"/>
</dbReference>
<dbReference type="Pfam" id="PF00005">
    <property type="entry name" value="ABC_tran"/>
    <property type="match status" value="1"/>
</dbReference>
<dbReference type="Gene3D" id="3.40.50.300">
    <property type="entry name" value="P-loop containing nucleotide triphosphate hydrolases"/>
    <property type="match status" value="1"/>
</dbReference>
<evidence type="ECO:0000256" key="5">
    <source>
        <dbReference type="ARBA" id="ARBA00022840"/>
    </source>
</evidence>
<dbReference type="SUPFAM" id="SSF54631">
    <property type="entry name" value="CBS-domain pair"/>
    <property type="match status" value="1"/>
</dbReference>
<dbReference type="InterPro" id="IPR003439">
    <property type="entry name" value="ABC_transporter-like_ATP-bd"/>
</dbReference>
<dbReference type="InterPro" id="IPR046342">
    <property type="entry name" value="CBS_dom_sf"/>
</dbReference>
<dbReference type="InterPro" id="IPR003593">
    <property type="entry name" value="AAA+_ATPase"/>
</dbReference>
<dbReference type="FunFam" id="3.40.50.300:FF:000425">
    <property type="entry name" value="Probable ABC transporter, ATP-binding subunit"/>
    <property type="match status" value="1"/>
</dbReference>
<dbReference type="NCBIfam" id="TIGR01186">
    <property type="entry name" value="proV"/>
    <property type="match status" value="1"/>
</dbReference>
<evidence type="ECO:0000256" key="2">
    <source>
        <dbReference type="ARBA" id="ARBA00022448"/>
    </source>
</evidence>
<dbReference type="InterPro" id="IPR005892">
    <property type="entry name" value="Gly-betaine_transp_ATP-bd"/>
</dbReference>
<dbReference type="InterPro" id="IPR000644">
    <property type="entry name" value="CBS_dom"/>
</dbReference>
<dbReference type="PROSITE" id="PS50893">
    <property type="entry name" value="ABC_TRANSPORTER_2"/>
    <property type="match status" value="1"/>
</dbReference>
<dbReference type="PROSITE" id="PS00211">
    <property type="entry name" value="ABC_TRANSPORTER_1"/>
    <property type="match status" value="1"/>
</dbReference>
<dbReference type="GO" id="GO:0016887">
    <property type="term" value="F:ATP hydrolysis activity"/>
    <property type="evidence" value="ECO:0007669"/>
    <property type="project" value="UniProtKB-UniRule"/>
</dbReference>
<evidence type="ECO:0000259" key="9">
    <source>
        <dbReference type="PROSITE" id="PS50893"/>
    </source>
</evidence>
<dbReference type="EC" id="7.6.2.9" evidence="8"/>
<evidence type="ECO:0000313" key="12">
    <source>
        <dbReference type="Proteomes" id="UP000286773"/>
    </source>
</evidence>
<dbReference type="Pfam" id="PF00571">
    <property type="entry name" value="CBS"/>
    <property type="match status" value="2"/>
</dbReference>
<evidence type="ECO:0000256" key="7">
    <source>
        <dbReference type="PROSITE-ProRule" id="PRU00703"/>
    </source>
</evidence>
<comment type="subcellular location">
    <subcellularLocation>
        <location evidence="8">Cell inner membrane</location>
        <topology evidence="8">Peripheral membrane protein</topology>
    </subcellularLocation>
</comment>
<dbReference type="CDD" id="cd04583">
    <property type="entry name" value="CBS_pair_ABC_OpuCA_assoc"/>
    <property type="match status" value="1"/>
</dbReference>
<dbReference type="InterPro" id="IPR017871">
    <property type="entry name" value="ABC_transporter-like_CS"/>
</dbReference>
<dbReference type="SUPFAM" id="SSF52540">
    <property type="entry name" value="P-loop containing nucleoside triphosphate hydrolases"/>
    <property type="match status" value="1"/>
</dbReference>
<evidence type="ECO:0000256" key="6">
    <source>
        <dbReference type="ARBA" id="ARBA00023122"/>
    </source>
</evidence>
<feature type="domain" description="ABC transporter" evidence="9">
    <location>
        <begin position="2"/>
        <end position="236"/>
    </location>
</feature>
<reference evidence="11 12" key="1">
    <citation type="submission" date="2017-05" db="EMBL/GenBank/DDBJ databases">
        <title>Vagococcus spp. assemblies.</title>
        <authorList>
            <person name="Gulvik C.A."/>
        </authorList>
    </citation>
    <scope>NUCLEOTIDE SEQUENCE [LARGE SCALE GENOMIC DNA]</scope>
    <source>
        <strain evidence="11 12">LMG 24798</strain>
    </source>
</reference>
<protein>
    <recommendedName>
        <fullName evidence="8">Quaternary amine transport ATP-binding protein</fullName>
        <ecNumber evidence="8">7.6.2.9</ecNumber>
    </recommendedName>
</protein>
<dbReference type="PANTHER" id="PTHR43117:SF3">
    <property type="entry name" value="CHOLINE TRANSPORT ATP-BINDING PROTEIN OPUBA"/>
    <property type="match status" value="1"/>
</dbReference>
<dbReference type="AlphaFoldDB" id="A0A430AWQ6"/>
<dbReference type="InterPro" id="IPR027417">
    <property type="entry name" value="P-loop_NTPase"/>
</dbReference>
<keyword evidence="2 8" id="KW-0813">Transport</keyword>
<dbReference type="SMART" id="SM00382">
    <property type="entry name" value="AAA"/>
    <property type="match status" value="1"/>
</dbReference>
<dbReference type="OrthoDB" id="9802264at2"/>
<dbReference type="SMART" id="SM00116">
    <property type="entry name" value="CBS"/>
    <property type="match status" value="2"/>
</dbReference>
<comment type="caution">
    <text evidence="11">The sequence shown here is derived from an EMBL/GenBank/DDBJ whole genome shotgun (WGS) entry which is preliminary data.</text>
</comment>
<feature type="domain" description="CBS" evidence="10">
    <location>
        <begin position="255"/>
        <end position="311"/>
    </location>
</feature>
<keyword evidence="8" id="KW-1003">Cell membrane</keyword>
<evidence type="ECO:0000259" key="10">
    <source>
        <dbReference type="PROSITE" id="PS51371"/>
    </source>
</evidence>
<dbReference type="GO" id="GO:0031460">
    <property type="term" value="P:glycine betaine transport"/>
    <property type="evidence" value="ECO:0007669"/>
    <property type="project" value="InterPro"/>
</dbReference>
<dbReference type="PROSITE" id="PS51371">
    <property type="entry name" value="CBS"/>
    <property type="match status" value="2"/>
</dbReference>
<keyword evidence="12" id="KW-1185">Reference proteome</keyword>
<comment type="catalytic activity">
    <reaction evidence="8">
        <text>a quaternary ammonium(out) + ATP + H2O = a quaternary ammonium(in) + ADP + phosphate + H(+)</text>
        <dbReference type="Rhea" id="RHEA:11036"/>
        <dbReference type="ChEBI" id="CHEBI:15377"/>
        <dbReference type="ChEBI" id="CHEBI:15378"/>
        <dbReference type="ChEBI" id="CHEBI:30616"/>
        <dbReference type="ChEBI" id="CHEBI:35267"/>
        <dbReference type="ChEBI" id="CHEBI:43474"/>
        <dbReference type="ChEBI" id="CHEBI:456216"/>
    </reaction>
</comment>
<dbReference type="GO" id="GO:0005524">
    <property type="term" value="F:ATP binding"/>
    <property type="evidence" value="ECO:0007669"/>
    <property type="project" value="UniProtKB-UniRule"/>
</dbReference>
<dbReference type="GO" id="GO:0006865">
    <property type="term" value="P:amino acid transport"/>
    <property type="evidence" value="ECO:0007669"/>
    <property type="project" value="UniProtKB-UniRule"/>
</dbReference>
<dbReference type="Proteomes" id="UP000286773">
    <property type="component" value="Unassembled WGS sequence"/>
</dbReference>
<comment type="similarity">
    <text evidence="1 8">Belongs to the ABC transporter superfamily.</text>
</comment>
<sequence length="389" mass="43950">MIEFKHVTKVYKGNKVAVDDMDLTFEKGEFICFIGTSGSGKTTAMRMINRMIEPTSGDILINGENIRDKNPVELRRQIGYVIQNIGLMPHMTIRENVTLVPKLLKWPEAERDEIAERMMKLVEMPLEMLDRYPSELSGGQQQRIGVVRALAADQDIVLMDEPFGALDPITRDVLQDFIKSLQEKLGKTIIFVTHDMDEALKLATRIVIMSQGKVIQFDTPENILRHPANDFVEELLGEERLASSQQDYLTLGEVMLRTGVSITPEKSLSDAIKLMREKSVDTLLVTDAQHVLKGFIDVESIDKHRHRATSVGDIMNPDVYYVSKTAFLRDTMQHILKRGLKYVPVVDERKRLVGIVTRSYIVDIVYDTIWGDDDNNVANEGGSQGGDLS</sequence>
<keyword evidence="8" id="KW-0997">Cell inner membrane</keyword>
<dbReference type="Gene3D" id="3.10.580.10">
    <property type="entry name" value="CBS-domain"/>
    <property type="match status" value="1"/>
</dbReference>
<keyword evidence="5 8" id="KW-0067">ATP-binding</keyword>
<evidence type="ECO:0000256" key="3">
    <source>
        <dbReference type="ARBA" id="ARBA00022737"/>
    </source>
</evidence>
<proteinExistence type="inferred from homology"/>
<dbReference type="GO" id="GO:0005886">
    <property type="term" value="C:plasma membrane"/>
    <property type="evidence" value="ECO:0007669"/>
    <property type="project" value="UniProtKB-SubCell"/>
</dbReference>
<dbReference type="GO" id="GO:0015418">
    <property type="term" value="F:ABC-type quaternary ammonium compound transporting activity"/>
    <property type="evidence" value="ECO:0007669"/>
    <property type="project" value="UniProtKB-EC"/>
</dbReference>
<keyword evidence="3" id="KW-0677">Repeat</keyword>
<evidence type="ECO:0000313" key="11">
    <source>
        <dbReference type="EMBL" id="RSU12489.1"/>
    </source>
</evidence>
<evidence type="ECO:0000256" key="4">
    <source>
        <dbReference type="ARBA" id="ARBA00022741"/>
    </source>
</evidence>
<keyword evidence="4 8" id="KW-0547">Nucleotide-binding</keyword>
<accession>A0A430AWQ6</accession>
<dbReference type="EMBL" id="NGKC01000005">
    <property type="protein sequence ID" value="RSU12489.1"/>
    <property type="molecule type" value="Genomic_DNA"/>
</dbReference>
<gene>
    <name evidence="11" type="ORF">CBF27_05815</name>
</gene>